<sequence>MKVVAKVGSKQIEGWLEPTECYSVLLINNCSKGTRFLIWSKKQLTAAYYPASDFEIIDATLSSQWVAQIDLNGYVELTPKEWLDEGFWERFNDSDPDAEQIFFKIMALIDAEAKQETLCL</sequence>
<protein>
    <submittedName>
        <fullName evidence="1">Uncharacterized protein</fullName>
    </submittedName>
</protein>
<comment type="caution">
    <text evidence="1">The sequence shown here is derived from an EMBL/GenBank/DDBJ whole genome shotgun (WGS) entry which is preliminary data.</text>
</comment>
<dbReference type="EMBL" id="PGFZ01000011">
    <property type="protein sequence ID" value="POZ50380.1"/>
    <property type="molecule type" value="Genomic_DNA"/>
</dbReference>
<gene>
    <name evidence="1" type="ORF">AADEFJLK_03792</name>
</gene>
<dbReference type="RefSeq" id="WP_103975372.1">
    <property type="nucleotide sequence ID" value="NZ_PGFZ01000011.1"/>
</dbReference>
<reference evidence="1 2" key="1">
    <citation type="submission" date="2017-11" db="EMBL/GenBank/DDBJ databases">
        <title>Draft Genome Sequence of Methylobacter psychrotolerans Sph1T, an Obligate Methanotroph from Low-Temperature Environments.</title>
        <authorList>
            <person name="Oshkin I.Y."/>
            <person name="Miroshnikov K."/>
            <person name="Belova S.E."/>
            <person name="Korzhenkov A."/>
            <person name="Toshchakov S.V."/>
            <person name="Dedysh S.N."/>
        </authorList>
    </citation>
    <scope>NUCLEOTIDE SEQUENCE [LARGE SCALE GENOMIC DNA]</scope>
    <source>
        <strain evidence="1 2">Sph1</strain>
    </source>
</reference>
<evidence type="ECO:0000313" key="1">
    <source>
        <dbReference type="EMBL" id="POZ50380.1"/>
    </source>
</evidence>
<accession>A0A2S5CHT4</accession>
<dbReference type="Proteomes" id="UP000237423">
    <property type="component" value="Unassembled WGS sequence"/>
</dbReference>
<organism evidence="1 2">
    <name type="scientific">Methylovulum psychrotolerans</name>
    <dbReference type="NCBI Taxonomy" id="1704499"/>
    <lineage>
        <taxon>Bacteria</taxon>
        <taxon>Pseudomonadati</taxon>
        <taxon>Pseudomonadota</taxon>
        <taxon>Gammaproteobacteria</taxon>
        <taxon>Methylococcales</taxon>
        <taxon>Methylococcaceae</taxon>
        <taxon>Methylovulum</taxon>
    </lineage>
</organism>
<name>A0A2S5CHT4_9GAMM</name>
<proteinExistence type="predicted"/>
<dbReference type="AlphaFoldDB" id="A0A2S5CHT4"/>
<evidence type="ECO:0000313" key="2">
    <source>
        <dbReference type="Proteomes" id="UP000237423"/>
    </source>
</evidence>